<evidence type="ECO:0000313" key="4">
    <source>
        <dbReference type="RefSeq" id="XP_030077575.1"/>
    </source>
</evidence>
<sequence length="143" mass="16204">MRAAAAATTRKHEAGEVFFFHLRAVPNEEVSLQHSCCVTSMTNATTPSPAGSPGRSMGSLVLVPFFLLTFVGIIVAMIMYIQKRKRVDRLRHHLLPMYSYDPAEELHEAEEELLVDTEEIKVMPSWQSGYKQYKRMPLFDTTA</sequence>
<organism evidence="2 3">
    <name type="scientific">Microcaecilia unicolor</name>
    <dbReference type="NCBI Taxonomy" id="1415580"/>
    <lineage>
        <taxon>Eukaryota</taxon>
        <taxon>Metazoa</taxon>
        <taxon>Chordata</taxon>
        <taxon>Craniata</taxon>
        <taxon>Vertebrata</taxon>
        <taxon>Euteleostomi</taxon>
        <taxon>Amphibia</taxon>
        <taxon>Gymnophiona</taxon>
        <taxon>Siphonopidae</taxon>
        <taxon>Microcaecilia</taxon>
    </lineage>
</organism>
<evidence type="ECO:0000313" key="2">
    <source>
        <dbReference type="Proteomes" id="UP000515156"/>
    </source>
</evidence>
<dbReference type="OrthoDB" id="6381603at2759"/>
<dbReference type="PANTHER" id="PTHR47730">
    <property type="entry name" value="SMALL INTEGRAL MEMBRANE PROTEIN 29"/>
    <property type="match status" value="1"/>
</dbReference>
<dbReference type="KEGG" id="muo:115482145"/>
<keyword evidence="1" id="KW-1133">Transmembrane helix</keyword>
<keyword evidence="1" id="KW-0812">Transmembrane</keyword>
<dbReference type="RefSeq" id="XP_030077575.1">
    <property type="nucleotide sequence ID" value="XM_030221715.1"/>
</dbReference>
<name>A0A6P7ZVB4_9AMPH</name>
<dbReference type="GeneID" id="115482145"/>
<reference evidence="3 4" key="1">
    <citation type="submission" date="2025-04" db="UniProtKB">
        <authorList>
            <consortium name="RefSeq"/>
        </authorList>
    </citation>
    <scope>IDENTIFICATION</scope>
</reference>
<dbReference type="Proteomes" id="UP000515156">
    <property type="component" value="Chromosome 12"/>
</dbReference>
<dbReference type="CTD" id="221491"/>
<dbReference type="InterPro" id="IPR043239">
    <property type="entry name" value="SMIM29"/>
</dbReference>
<dbReference type="RefSeq" id="XP_030077574.1">
    <property type="nucleotide sequence ID" value="XM_030221714.1"/>
</dbReference>
<proteinExistence type="predicted"/>
<evidence type="ECO:0000256" key="1">
    <source>
        <dbReference type="SAM" id="Phobius"/>
    </source>
</evidence>
<evidence type="ECO:0000313" key="3">
    <source>
        <dbReference type="RefSeq" id="XP_030077574.1"/>
    </source>
</evidence>
<keyword evidence="1" id="KW-0472">Membrane</keyword>
<gene>
    <name evidence="3 4" type="primary">SMIM29</name>
</gene>
<keyword evidence="2" id="KW-1185">Reference proteome</keyword>
<protein>
    <submittedName>
        <fullName evidence="3 4">Small integral membrane protein 29 isoform X1</fullName>
    </submittedName>
</protein>
<dbReference type="AlphaFoldDB" id="A0A6P7ZVB4"/>
<accession>A0A6P7ZVB4</accession>
<dbReference type="PANTHER" id="PTHR47730:SF1">
    <property type="entry name" value="SMALL INTEGRAL MEMBRANE PROTEIN 29"/>
    <property type="match status" value="1"/>
</dbReference>
<feature type="transmembrane region" description="Helical" evidence="1">
    <location>
        <begin position="61"/>
        <end position="81"/>
    </location>
</feature>